<comment type="cofactor">
    <cofactor evidence="1">
        <name>FMN</name>
        <dbReference type="ChEBI" id="CHEBI:58210"/>
    </cofactor>
</comment>
<dbReference type="GO" id="GO:0010181">
    <property type="term" value="F:FMN binding"/>
    <property type="evidence" value="ECO:0007669"/>
    <property type="project" value="TreeGrafter"/>
</dbReference>
<evidence type="ECO:0000256" key="9">
    <source>
        <dbReference type="SAM" id="Phobius"/>
    </source>
</evidence>
<name>A0AAV8NZ23_ENSVE</name>
<dbReference type="AlphaFoldDB" id="A0AAV8NZ23"/>
<keyword evidence="9" id="KW-0812">Transmembrane</keyword>
<feature type="domain" description="Flavoprotein" evidence="10">
    <location>
        <begin position="61"/>
        <end position="173"/>
    </location>
</feature>
<keyword evidence="12" id="KW-1185">Reference proteome</keyword>
<evidence type="ECO:0000259" key="10">
    <source>
        <dbReference type="Pfam" id="PF02441"/>
    </source>
</evidence>
<dbReference type="GO" id="GO:0004633">
    <property type="term" value="F:phosphopantothenoylcysteine decarboxylase activity"/>
    <property type="evidence" value="ECO:0007669"/>
    <property type="project" value="UniProtKB-EC"/>
</dbReference>
<evidence type="ECO:0000256" key="5">
    <source>
        <dbReference type="ARBA" id="ARBA00022993"/>
    </source>
</evidence>
<comment type="similarity">
    <text evidence="6">Belongs to the HFCD (homooligomeric flavin containing Cys decarboxylase) superfamily.</text>
</comment>
<dbReference type="PANTHER" id="PTHR14359:SF6">
    <property type="entry name" value="PHOSPHOPANTOTHENOYLCYSTEINE DECARBOXYLASE"/>
    <property type="match status" value="1"/>
</dbReference>
<accession>A0AAV8NZ23</accession>
<dbReference type="GO" id="GO:0015937">
    <property type="term" value="P:coenzyme A biosynthetic process"/>
    <property type="evidence" value="ECO:0007669"/>
    <property type="project" value="UniProtKB-KW"/>
</dbReference>
<evidence type="ECO:0000313" key="12">
    <source>
        <dbReference type="Proteomes" id="UP001222027"/>
    </source>
</evidence>
<keyword evidence="4" id="KW-0456">Lyase</keyword>
<dbReference type="InterPro" id="IPR003382">
    <property type="entry name" value="Flavoprotein"/>
</dbReference>
<evidence type="ECO:0000256" key="7">
    <source>
        <dbReference type="ARBA" id="ARBA00060685"/>
    </source>
</evidence>
<keyword evidence="3" id="KW-0288">FMN</keyword>
<proteinExistence type="inferred from homology"/>
<evidence type="ECO:0000256" key="4">
    <source>
        <dbReference type="ARBA" id="ARBA00022793"/>
    </source>
</evidence>
<dbReference type="SUPFAM" id="SSF52507">
    <property type="entry name" value="Homo-oligomeric flavin-containing Cys decarboxylases, HFCD"/>
    <property type="match status" value="1"/>
</dbReference>
<evidence type="ECO:0000256" key="6">
    <source>
        <dbReference type="ARBA" id="ARBA00038350"/>
    </source>
</evidence>
<keyword evidence="9" id="KW-0472">Membrane</keyword>
<evidence type="ECO:0000256" key="2">
    <source>
        <dbReference type="ARBA" id="ARBA00022604"/>
    </source>
</evidence>
<sequence>MFCGERGSSGGLRRAHRRQLPVCWIILLAHHGLLVVGVVLTMFSGSCSSTKVFWNDDEWSSWKKIGDGVLHIELRKWADIMVIAPMSANTLAKIAGGLCDNLLTCIVRAWDYSKPIFVAPAMNTFMWNNPFTKRHLDAIDELGVNLIPPVTKTLACGDYGNGAMAEPSVIYSTVRLSYKPPLNGSS</sequence>
<evidence type="ECO:0000256" key="3">
    <source>
        <dbReference type="ARBA" id="ARBA00022643"/>
    </source>
</evidence>
<protein>
    <recommendedName>
        <fullName evidence="8">phosphopantothenoylcysteine decarboxylase</fullName>
        <ecNumber evidence="8">4.1.1.36</ecNumber>
    </recommendedName>
</protein>
<dbReference type="EC" id="4.1.1.36" evidence="8"/>
<comment type="caution">
    <text evidence="11">The sequence shown here is derived from an EMBL/GenBank/DDBJ whole genome shotgun (WGS) entry which is preliminary data.</text>
</comment>
<dbReference type="Proteomes" id="UP001222027">
    <property type="component" value="Unassembled WGS sequence"/>
</dbReference>
<keyword evidence="9" id="KW-1133">Transmembrane helix</keyword>
<dbReference type="PANTHER" id="PTHR14359">
    <property type="entry name" value="HOMO-OLIGOMERIC FLAVIN CONTAINING CYS DECARBOXYLASE FAMILY"/>
    <property type="match status" value="1"/>
</dbReference>
<organism evidence="11 12">
    <name type="scientific">Ensete ventricosum</name>
    <name type="common">Abyssinian banana</name>
    <name type="synonym">Musa ensete</name>
    <dbReference type="NCBI Taxonomy" id="4639"/>
    <lineage>
        <taxon>Eukaryota</taxon>
        <taxon>Viridiplantae</taxon>
        <taxon>Streptophyta</taxon>
        <taxon>Embryophyta</taxon>
        <taxon>Tracheophyta</taxon>
        <taxon>Spermatophyta</taxon>
        <taxon>Magnoliopsida</taxon>
        <taxon>Liliopsida</taxon>
        <taxon>Zingiberales</taxon>
        <taxon>Musaceae</taxon>
        <taxon>Ensete</taxon>
    </lineage>
</organism>
<comment type="pathway">
    <text evidence="7">Cofactor biosynthesis; coenzyme A biosynthesis; CoA from (R)-pantothenate: step 3/5.</text>
</comment>
<dbReference type="GO" id="GO:0071513">
    <property type="term" value="C:phosphopantothenoylcysteine decarboxylase complex"/>
    <property type="evidence" value="ECO:0007669"/>
    <property type="project" value="TreeGrafter"/>
</dbReference>
<feature type="transmembrane region" description="Helical" evidence="9">
    <location>
        <begin position="21"/>
        <end position="43"/>
    </location>
</feature>
<dbReference type="InterPro" id="IPR036551">
    <property type="entry name" value="Flavin_trans-like"/>
</dbReference>
<keyword evidence="2" id="KW-0341">Growth regulation</keyword>
<evidence type="ECO:0000256" key="1">
    <source>
        <dbReference type="ARBA" id="ARBA00001917"/>
    </source>
</evidence>
<evidence type="ECO:0000256" key="8">
    <source>
        <dbReference type="ARBA" id="ARBA00066422"/>
    </source>
</evidence>
<dbReference type="EMBL" id="JAQQAF010000009">
    <property type="protein sequence ID" value="KAJ8458141.1"/>
    <property type="molecule type" value="Genomic_DNA"/>
</dbReference>
<keyword evidence="5" id="KW-0173">Coenzyme A biosynthesis</keyword>
<keyword evidence="4" id="KW-0210">Decarboxylase</keyword>
<dbReference type="Pfam" id="PF02441">
    <property type="entry name" value="Flavoprotein"/>
    <property type="match status" value="1"/>
</dbReference>
<gene>
    <name evidence="11" type="ORF">OPV22_031067</name>
</gene>
<evidence type="ECO:0000313" key="11">
    <source>
        <dbReference type="EMBL" id="KAJ8458141.1"/>
    </source>
</evidence>
<keyword evidence="3" id="KW-0285">Flavoprotein</keyword>
<reference evidence="11 12" key="1">
    <citation type="submission" date="2022-12" db="EMBL/GenBank/DDBJ databases">
        <title>Chromosome-scale assembly of the Ensete ventricosum genome.</title>
        <authorList>
            <person name="Dussert Y."/>
            <person name="Stocks J."/>
            <person name="Wendawek A."/>
            <person name="Woldeyes F."/>
            <person name="Nichols R.A."/>
            <person name="Borrell J.S."/>
        </authorList>
    </citation>
    <scope>NUCLEOTIDE SEQUENCE [LARGE SCALE GENOMIC DNA]</scope>
    <source>
        <strain evidence="12">cv. Maze</strain>
        <tissue evidence="11">Seeds</tissue>
    </source>
</reference>
<dbReference type="Gene3D" id="3.40.50.1950">
    <property type="entry name" value="Flavin prenyltransferase-like"/>
    <property type="match status" value="1"/>
</dbReference>